<dbReference type="PANTHER" id="PTHR26453">
    <property type="entry name" value="OLFACTORY RECEPTOR"/>
    <property type="match status" value="1"/>
</dbReference>
<evidence type="ECO:0008006" key="4">
    <source>
        <dbReference type="Google" id="ProtNLM"/>
    </source>
</evidence>
<name>A0A5E4BRI4_MARMO</name>
<reference evidence="2 3" key="1">
    <citation type="submission" date="2019-04" db="EMBL/GenBank/DDBJ databases">
        <authorList>
            <person name="Alioto T."/>
            <person name="Alioto T."/>
        </authorList>
    </citation>
    <scope>NUCLEOTIDE SEQUENCE [LARGE SCALE GENOMIC DNA]</scope>
</reference>
<evidence type="ECO:0000313" key="1">
    <source>
        <dbReference type="EMBL" id="KAF7482109.1"/>
    </source>
</evidence>
<dbReference type="EMBL" id="CABDUW010000576">
    <property type="protein sequence ID" value="VTJ71660.1"/>
    <property type="molecule type" value="Genomic_DNA"/>
</dbReference>
<organism evidence="2 3">
    <name type="scientific">Marmota monax</name>
    <name type="common">Woodchuck</name>
    <dbReference type="NCBI Taxonomy" id="9995"/>
    <lineage>
        <taxon>Eukaryota</taxon>
        <taxon>Metazoa</taxon>
        <taxon>Chordata</taxon>
        <taxon>Craniata</taxon>
        <taxon>Vertebrata</taxon>
        <taxon>Euteleostomi</taxon>
        <taxon>Mammalia</taxon>
        <taxon>Eutheria</taxon>
        <taxon>Euarchontoglires</taxon>
        <taxon>Glires</taxon>
        <taxon>Rodentia</taxon>
        <taxon>Sciuromorpha</taxon>
        <taxon>Sciuridae</taxon>
        <taxon>Xerinae</taxon>
        <taxon>Marmotini</taxon>
        <taxon>Marmota</taxon>
    </lineage>
</organism>
<reference evidence="1" key="2">
    <citation type="submission" date="2020-08" db="EMBL/GenBank/DDBJ databases">
        <authorList>
            <person name="Shumante A."/>
            <person name="Zimin A.V."/>
            <person name="Puiu D."/>
            <person name="Salzberg S.L."/>
        </authorList>
    </citation>
    <scope>NUCLEOTIDE SEQUENCE</scope>
    <source>
        <strain evidence="1">WC2-LM</strain>
        <tissue evidence="1">Liver</tissue>
    </source>
</reference>
<protein>
    <recommendedName>
        <fullName evidence="4">G-protein coupled receptors family 1 profile domain-containing protein</fullName>
    </recommendedName>
</protein>
<sequence length="161" mass="17839">MCVAKGVLLALMSYDRSIAVCHPLQYPVLMRRQTSICGSRTMDHFCEVPALLKLSCADTSAYERALSTSGVLNLVLLLSLIAAPYGYFAHALRGGPEARPWPPAPHTSRSWDSSVDLRCSGTWCLVLTTALRGATWRCGWLWSKCSTHWAQAKADHTWLLM</sequence>
<evidence type="ECO:0000313" key="3">
    <source>
        <dbReference type="Proteomes" id="UP000335636"/>
    </source>
</evidence>
<proteinExistence type="predicted"/>
<gene>
    <name evidence="1" type="ORF">GHT09_006702</name>
    <name evidence="2" type="ORF">MONAX_5E039892</name>
</gene>
<dbReference type="Gene3D" id="1.20.1070.10">
    <property type="entry name" value="Rhodopsin 7-helix transmembrane proteins"/>
    <property type="match status" value="1"/>
</dbReference>
<accession>A0A5E4BRI4</accession>
<dbReference type="AlphaFoldDB" id="A0A5E4BRI4"/>
<dbReference type="Proteomes" id="UP000662637">
    <property type="component" value="Unassembled WGS sequence"/>
</dbReference>
<keyword evidence="3" id="KW-1185">Reference proteome</keyword>
<evidence type="ECO:0000313" key="2">
    <source>
        <dbReference type="EMBL" id="VTJ71660.1"/>
    </source>
</evidence>
<dbReference type="Proteomes" id="UP000335636">
    <property type="component" value="Unassembled WGS sequence"/>
</dbReference>
<dbReference type="SUPFAM" id="SSF81321">
    <property type="entry name" value="Family A G protein-coupled receptor-like"/>
    <property type="match status" value="1"/>
</dbReference>
<dbReference type="EMBL" id="WJEC01000650">
    <property type="protein sequence ID" value="KAF7482109.1"/>
    <property type="molecule type" value="Genomic_DNA"/>
</dbReference>